<accession>A0AAU7Z1F9</accession>
<dbReference type="AlphaFoldDB" id="A0AAU7Z1F9"/>
<dbReference type="RefSeq" id="WP_353072433.1">
    <property type="nucleotide sequence ID" value="NZ_CP132938.1"/>
</dbReference>
<dbReference type="InterPro" id="IPR029058">
    <property type="entry name" value="AB_hydrolase_fold"/>
</dbReference>
<reference evidence="5" key="2">
    <citation type="journal article" date="2024" name="Environ. Microbiol.">
        <title>Genome analysis and description of Tunturibacter gen. nov. expands the diversity of Terriglobia in tundra soils.</title>
        <authorList>
            <person name="Messyasz A."/>
            <person name="Mannisto M.K."/>
            <person name="Kerkhof L.J."/>
            <person name="Haggblom M.M."/>
        </authorList>
    </citation>
    <scope>NUCLEOTIDE SEQUENCE</scope>
    <source>
        <strain evidence="5">M8UP39</strain>
    </source>
</reference>
<name>A0AAU7Z1F9_9BACT</name>
<dbReference type="InterPro" id="IPR052374">
    <property type="entry name" value="SERAC1"/>
</dbReference>
<dbReference type="GO" id="GO:0016020">
    <property type="term" value="C:membrane"/>
    <property type="evidence" value="ECO:0007669"/>
    <property type="project" value="UniProtKB-SubCell"/>
</dbReference>
<dbReference type="SUPFAM" id="SSF53474">
    <property type="entry name" value="alpha/beta-Hydrolases"/>
    <property type="match status" value="1"/>
</dbReference>
<evidence type="ECO:0000256" key="2">
    <source>
        <dbReference type="ARBA" id="ARBA00004370"/>
    </source>
</evidence>
<organism evidence="5">
    <name type="scientific">Tunturiibacter gelidiferens</name>
    <dbReference type="NCBI Taxonomy" id="3069689"/>
    <lineage>
        <taxon>Bacteria</taxon>
        <taxon>Pseudomonadati</taxon>
        <taxon>Acidobacteriota</taxon>
        <taxon>Terriglobia</taxon>
        <taxon>Terriglobales</taxon>
        <taxon>Acidobacteriaceae</taxon>
        <taxon>Tunturiibacter</taxon>
    </lineage>
</organism>
<sequence length="221" mass="24412">MNINLVADEIFTKHKQVIFLCHSMGGLLTRKLLTRYQPLATQVPLIYFFSTPTTGSDLTRLAMALSPNPQLSDMLPSDADRYVDILQRDWRAAKFRIISRCAYEEKDTYGVKIVDSASASTLCEGSVMPIEKDHIQIVKPATIHDPSYLAFETAFVDLGKERAASTSEPGSNNLDRVERTVVALTTRPVTVKCGQSVDTTIALAPPKSGFRQLQNTGRSCS</sequence>
<gene>
    <name evidence="5" type="ORF">RBB81_01270</name>
</gene>
<proteinExistence type="predicted"/>
<evidence type="ECO:0000313" key="5">
    <source>
        <dbReference type="EMBL" id="XCB22579.1"/>
    </source>
</evidence>
<dbReference type="Gene3D" id="3.40.50.1820">
    <property type="entry name" value="alpha/beta hydrolase"/>
    <property type="match status" value="1"/>
</dbReference>
<evidence type="ECO:0000256" key="3">
    <source>
        <dbReference type="ARBA" id="ARBA00022824"/>
    </source>
</evidence>
<reference evidence="5" key="1">
    <citation type="submission" date="2023-08" db="EMBL/GenBank/DDBJ databases">
        <authorList>
            <person name="Messyasz A."/>
            <person name="Mannisto M.K."/>
            <person name="Kerkhof L.J."/>
            <person name="Haggblom M."/>
        </authorList>
    </citation>
    <scope>NUCLEOTIDE SEQUENCE</scope>
    <source>
        <strain evidence="5">M8UP39</strain>
    </source>
</reference>
<protein>
    <submittedName>
        <fullName evidence="5">Uncharacterized protein</fullName>
    </submittedName>
</protein>
<dbReference type="KEGG" id="tgi:RBB81_01270"/>
<comment type="subcellular location">
    <subcellularLocation>
        <location evidence="1">Endoplasmic reticulum</location>
    </subcellularLocation>
    <subcellularLocation>
        <location evidence="2">Membrane</location>
    </subcellularLocation>
</comment>
<evidence type="ECO:0000256" key="4">
    <source>
        <dbReference type="ARBA" id="ARBA00023136"/>
    </source>
</evidence>
<dbReference type="PANTHER" id="PTHR48182:SF2">
    <property type="entry name" value="PROTEIN SERAC1"/>
    <property type="match status" value="1"/>
</dbReference>
<dbReference type="EMBL" id="CP132938">
    <property type="protein sequence ID" value="XCB22579.1"/>
    <property type="molecule type" value="Genomic_DNA"/>
</dbReference>
<keyword evidence="3" id="KW-0256">Endoplasmic reticulum</keyword>
<dbReference type="PANTHER" id="PTHR48182">
    <property type="entry name" value="PROTEIN SERAC1"/>
    <property type="match status" value="1"/>
</dbReference>
<evidence type="ECO:0000256" key="1">
    <source>
        <dbReference type="ARBA" id="ARBA00004240"/>
    </source>
</evidence>
<keyword evidence="4" id="KW-0472">Membrane</keyword>